<organism evidence="2">
    <name type="scientific">uncultured Caudovirales phage</name>
    <dbReference type="NCBI Taxonomy" id="2100421"/>
    <lineage>
        <taxon>Viruses</taxon>
        <taxon>Duplodnaviria</taxon>
        <taxon>Heunggongvirae</taxon>
        <taxon>Uroviricota</taxon>
        <taxon>Caudoviricetes</taxon>
        <taxon>Peduoviridae</taxon>
        <taxon>Maltschvirus</taxon>
        <taxon>Maltschvirus maltsch</taxon>
    </lineage>
</organism>
<gene>
    <name evidence="2" type="ORF">UFOVP1365_49</name>
</gene>
<evidence type="ECO:0000313" key="2">
    <source>
        <dbReference type="EMBL" id="CAB4203058.1"/>
    </source>
</evidence>
<sequence length="111" mass="13114">MTLEEDNYAKLTDELNRYKRKAHNRRNAIKDLQKNAQMWKEIAQKYMAMHSDAQGRYKEECQIAWHIAKSRAIEAGLVNEEDCKHVSGIMKVRGWYNARIAEYKLQNGQIE</sequence>
<keyword evidence="1" id="KW-0175">Coiled coil</keyword>
<feature type="coiled-coil region" evidence="1">
    <location>
        <begin position="1"/>
        <end position="35"/>
    </location>
</feature>
<evidence type="ECO:0000256" key="1">
    <source>
        <dbReference type="SAM" id="Coils"/>
    </source>
</evidence>
<name>A0A6J5S471_9CAUD</name>
<accession>A0A6J5S471</accession>
<proteinExistence type="predicted"/>
<reference evidence="2" key="1">
    <citation type="submission" date="2020-05" db="EMBL/GenBank/DDBJ databases">
        <authorList>
            <person name="Chiriac C."/>
            <person name="Salcher M."/>
            <person name="Ghai R."/>
            <person name="Kavagutti S V."/>
        </authorList>
    </citation>
    <scope>NUCLEOTIDE SEQUENCE</scope>
</reference>
<dbReference type="EMBL" id="LR797316">
    <property type="protein sequence ID" value="CAB4203058.1"/>
    <property type="molecule type" value="Genomic_DNA"/>
</dbReference>
<protein>
    <submittedName>
        <fullName evidence="2">Uncharacterized protein</fullName>
    </submittedName>
</protein>